<dbReference type="Pfam" id="PF20148">
    <property type="entry name" value="DUF6531"/>
    <property type="match status" value="1"/>
</dbReference>
<keyword evidence="3" id="KW-1185">Reference proteome</keyword>
<accession>A0ABZ1UFQ2</accession>
<evidence type="ECO:0000313" key="3">
    <source>
        <dbReference type="Proteomes" id="UP000321323"/>
    </source>
</evidence>
<sequence length="65" mass="6996">MSVNPSDGSKVLLGELDLDFTLPAPLPIVWQRSYSPAQRRACWLGQGWSRADYAGAHGGVVVRAA</sequence>
<evidence type="ECO:0000259" key="1">
    <source>
        <dbReference type="Pfam" id="PF20148"/>
    </source>
</evidence>
<evidence type="ECO:0000313" key="2">
    <source>
        <dbReference type="EMBL" id="WUR11025.1"/>
    </source>
</evidence>
<protein>
    <submittedName>
        <fullName evidence="2">DUF6531 domain-containing protein</fullName>
    </submittedName>
</protein>
<proteinExistence type="predicted"/>
<dbReference type="InterPro" id="IPR045351">
    <property type="entry name" value="DUF6531"/>
</dbReference>
<dbReference type="Proteomes" id="UP000321323">
    <property type="component" value="Chromosome"/>
</dbReference>
<feature type="domain" description="DUF6531" evidence="1">
    <location>
        <begin position="3"/>
        <end position="49"/>
    </location>
</feature>
<reference evidence="2 3" key="1">
    <citation type="journal article" date="2019" name="Int. J. Syst. Evol. Microbiol.">
        <title>The Draft Whole-Genome Sequence of the Antibiotic Producer Empedobacter haloabium ATCC 31962 Provides Indications for Its Taxonomic Reclassification.</title>
        <authorList>
            <person name="Miess H."/>
            <person name="Arlt P."/>
            <person name="Apel A.K."/>
            <person name="Weber T."/>
            <person name="Nieselt K."/>
            <person name="Hanssen F."/>
            <person name="Czemmel S."/>
            <person name="Nahnsen S."/>
            <person name="Gross H."/>
        </authorList>
    </citation>
    <scope>NUCLEOTIDE SEQUENCE [LARGE SCALE GENOMIC DNA]</scope>
    <source>
        <strain evidence="2 3">ATCC 31962</strain>
    </source>
</reference>
<name>A0ABZ1UFQ2_9BURK</name>
<organism evidence="2 3">
    <name type="scientific">[Empedobacter] haloabium</name>
    <dbReference type="NCBI Taxonomy" id="592317"/>
    <lineage>
        <taxon>Bacteria</taxon>
        <taxon>Pseudomonadati</taxon>
        <taxon>Pseudomonadota</taxon>
        <taxon>Betaproteobacteria</taxon>
        <taxon>Burkholderiales</taxon>
        <taxon>Oxalobacteraceae</taxon>
        <taxon>Telluria group</taxon>
        <taxon>Telluria group incertae sedis</taxon>
    </lineage>
</organism>
<gene>
    <name evidence="2" type="ORF">E7V67_014985</name>
</gene>
<dbReference type="EMBL" id="CP136508">
    <property type="protein sequence ID" value="WUR11025.1"/>
    <property type="molecule type" value="Genomic_DNA"/>
</dbReference>